<feature type="compositionally biased region" description="Basic and acidic residues" evidence="8">
    <location>
        <begin position="569"/>
        <end position="583"/>
    </location>
</feature>
<evidence type="ECO:0000256" key="1">
    <source>
        <dbReference type="ARBA" id="ARBA00004123"/>
    </source>
</evidence>
<dbReference type="GO" id="GO:0003713">
    <property type="term" value="F:transcription coactivator activity"/>
    <property type="evidence" value="ECO:0007669"/>
    <property type="project" value="TreeGrafter"/>
</dbReference>
<evidence type="ECO:0000256" key="8">
    <source>
        <dbReference type="SAM" id="MobiDB-lite"/>
    </source>
</evidence>
<evidence type="ECO:0000256" key="6">
    <source>
        <dbReference type="ARBA" id="ARBA00023163"/>
    </source>
</evidence>
<evidence type="ECO:0000256" key="7">
    <source>
        <dbReference type="ARBA" id="ARBA00023242"/>
    </source>
</evidence>
<dbReference type="GO" id="GO:0045944">
    <property type="term" value="P:positive regulation of transcription by RNA polymerase II"/>
    <property type="evidence" value="ECO:0007669"/>
    <property type="project" value="TreeGrafter"/>
</dbReference>
<dbReference type="AlphaFoldDB" id="A0A843VCZ4"/>
<evidence type="ECO:0000256" key="5">
    <source>
        <dbReference type="ARBA" id="ARBA00023015"/>
    </source>
</evidence>
<keyword evidence="4" id="KW-0678">Repressor</keyword>
<proteinExistence type="inferred from homology"/>
<dbReference type="InterPro" id="IPR051139">
    <property type="entry name" value="Mediator_complx_sub13"/>
</dbReference>
<reference evidence="10" key="1">
    <citation type="submission" date="2017-07" db="EMBL/GenBank/DDBJ databases">
        <title>Taro Niue Genome Assembly and Annotation.</title>
        <authorList>
            <person name="Atibalentja N."/>
            <person name="Keating K."/>
            <person name="Fields C.J."/>
        </authorList>
    </citation>
    <scope>NUCLEOTIDE SEQUENCE</scope>
    <source>
        <strain evidence="10">Niue_2</strain>
        <tissue evidence="10">Leaf</tissue>
    </source>
</reference>
<accession>A0A843VCZ4</accession>
<keyword evidence="11" id="KW-1185">Reference proteome</keyword>
<comment type="similarity">
    <text evidence="2">Belongs to the Mediator complex subunit 13 family.</text>
</comment>
<keyword evidence="5" id="KW-0805">Transcription regulation</keyword>
<protein>
    <recommendedName>
        <fullName evidence="3">Mediator of RNA polymerase II transcription subunit 13</fullName>
    </recommendedName>
</protein>
<comment type="caution">
    <text evidence="10">The sequence shown here is derived from an EMBL/GenBank/DDBJ whole genome shotgun (WGS) entry which is preliminary data.</text>
</comment>
<feature type="compositionally biased region" description="Polar residues" evidence="8">
    <location>
        <begin position="937"/>
        <end position="953"/>
    </location>
</feature>
<dbReference type="GO" id="GO:0016592">
    <property type="term" value="C:mediator complex"/>
    <property type="evidence" value="ECO:0007669"/>
    <property type="project" value="TreeGrafter"/>
</dbReference>
<dbReference type="PANTHER" id="PTHR48249">
    <property type="entry name" value="MEDIATOR OF RNA POLYMERASE II TRANSCRIPTION SUBUNIT 13"/>
    <property type="match status" value="1"/>
</dbReference>
<dbReference type="OrthoDB" id="103819at2759"/>
<gene>
    <name evidence="10" type="ORF">Taro_021936</name>
</gene>
<dbReference type="PANTHER" id="PTHR48249:SF3">
    <property type="entry name" value="MEDIATOR OF RNA POLYMERASE II TRANSCRIPTION SUBUNIT 13"/>
    <property type="match status" value="1"/>
</dbReference>
<organism evidence="10 11">
    <name type="scientific">Colocasia esculenta</name>
    <name type="common">Wild taro</name>
    <name type="synonym">Arum esculentum</name>
    <dbReference type="NCBI Taxonomy" id="4460"/>
    <lineage>
        <taxon>Eukaryota</taxon>
        <taxon>Viridiplantae</taxon>
        <taxon>Streptophyta</taxon>
        <taxon>Embryophyta</taxon>
        <taxon>Tracheophyta</taxon>
        <taxon>Spermatophyta</taxon>
        <taxon>Magnoliopsida</taxon>
        <taxon>Liliopsida</taxon>
        <taxon>Araceae</taxon>
        <taxon>Aroideae</taxon>
        <taxon>Colocasieae</taxon>
        <taxon>Colocasia</taxon>
    </lineage>
</organism>
<evidence type="ECO:0000256" key="3">
    <source>
        <dbReference type="ARBA" id="ARBA00019618"/>
    </source>
</evidence>
<feature type="region of interest" description="Disordered" evidence="8">
    <location>
        <begin position="499"/>
        <end position="589"/>
    </location>
</feature>
<evidence type="ECO:0000313" key="10">
    <source>
        <dbReference type="EMBL" id="MQL89359.1"/>
    </source>
</evidence>
<feature type="compositionally biased region" description="Basic and acidic residues" evidence="8">
    <location>
        <begin position="923"/>
        <end position="936"/>
    </location>
</feature>
<evidence type="ECO:0000259" key="9">
    <source>
        <dbReference type="Pfam" id="PF18296"/>
    </source>
</evidence>
<keyword evidence="7" id="KW-0539">Nucleus</keyword>
<dbReference type="InterPro" id="IPR041285">
    <property type="entry name" value="MID_MedPIWI"/>
</dbReference>
<sequence>MTDPDLDSDPTIHVLYGAYMWFIRRAEAIFSRLDLFLVSIDWEDLFSQAQVVGLARFTLDYKPILLKTSRQNDMSIGFRRMQPTFEFVFSATEEAVFVHVVVSAKHIRGLSSDVVDRALRRNSYRNSGEGLPVIVAPNGMRGRLTGRCPSDLVKQVYVSKVKTSNGTSVLGMPFHIAQSSGFRLKGQNCYVEVTVGCRTQSSPDPSKNFLQITDDSHVGAPGKGEKKQGSSNLEKTFIYPVEAVMVPVIQRAFAKSSSKRFWLQNWVGTSLSDIWTLWDSSDPSTLVSKRLRSGVAESCGQAVTVATATIQETYKSDYSVVEANNSASAIVTNDGIGSYWDFGDDDGDYGINIQSLLSEFGDFGDFFVNDNLSFGEPPGTAESQALVVSAVDCGDVTGSPCTGGMDVQDQTLMPIGFSSFDSFNQIPVTRVEETNAQNLDSIRDARLSLDDTNSSTPSSGKYDYLSKAEAMMTFAPEYAAIETPISEFSTSIFRSPYLPKSKRVESSRPGTGAYLYNATPPPSPPIETSEEKSEISTKGKLGPGRHDAISSSQSSIYYTHVQRGKKQHERSTIHIDDDMHSQKGDAQSSLSGINLSTTLHIQGKKTDNKLEVGDFLLSPTTVLATEAECMILQAAMCRIRHTLLSCRNQVSSSLAKLTGSMISDQVLSETTALPDLVSGRHDIKKKDSIPVRIAGDMDSGTLGIPVPSPVGVWRSVGTTKGTKQLSTVKLENSSFLSHNVFLEECLPANLQSQPLQLFLDAMAFLVQQSTTFVDIALDAYDGEDPYCWLALQEQQRRGFSCGPSLVHAGCGGLLAACHSMDIAGIDLVDPLSADVHASFVISLLQSDIKVAIKNAFGNFDGPLSVTDWCRGRNQSGDSMAIGDGFPIDCIGMEAKDTSGPITLGGEPISPPQALTSGSSCLKDGTRMDDTLQRRTNQETSTSEPEQPNNSSRFRPTISMIPFPALLVGYQDDWLRTSASCIELWEKAPLEPYAPPKPMTYHVLCPDIDLLSSAAVDFFLQLGTVYETCKLGTHSPQVNGGQMEQATGKYSSSGFVLVDCPLSVKVASSNISAISSITDFFVALENGWDVKSFLKALTKALKMLKLGTCSVTNQKESKGGPCMVSPCPIHLLNFLFLLSKQKQN</sequence>
<evidence type="ECO:0000256" key="2">
    <source>
        <dbReference type="ARBA" id="ARBA00009354"/>
    </source>
</evidence>
<name>A0A843VCZ4_COLES</name>
<keyword evidence="6" id="KW-0804">Transcription</keyword>
<dbReference type="Proteomes" id="UP000652761">
    <property type="component" value="Unassembled WGS sequence"/>
</dbReference>
<feature type="region of interest" description="Disordered" evidence="8">
    <location>
        <begin position="901"/>
        <end position="954"/>
    </location>
</feature>
<evidence type="ECO:0000256" key="4">
    <source>
        <dbReference type="ARBA" id="ARBA00022491"/>
    </source>
</evidence>
<dbReference type="Pfam" id="PF18296">
    <property type="entry name" value="MID_MedPIWI"/>
    <property type="match status" value="1"/>
</dbReference>
<evidence type="ECO:0000313" key="11">
    <source>
        <dbReference type="Proteomes" id="UP000652761"/>
    </source>
</evidence>
<feature type="domain" description="MID" evidence="9">
    <location>
        <begin position="996"/>
        <end position="1123"/>
    </location>
</feature>
<comment type="subcellular location">
    <subcellularLocation>
        <location evidence="1">Nucleus</location>
    </subcellularLocation>
</comment>
<dbReference type="EMBL" id="NMUH01001142">
    <property type="protein sequence ID" value="MQL89359.1"/>
    <property type="molecule type" value="Genomic_DNA"/>
</dbReference>